<proteinExistence type="predicted"/>
<gene>
    <name evidence="2" type="ORF">DCF19_03720</name>
</gene>
<protein>
    <recommendedName>
        <fullName evidence="4">Cyanoexosortase A system-associated protein</fullName>
    </recommendedName>
</protein>
<dbReference type="NCBIfam" id="TIGR04153">
    <property type="entry name" value="cyanosortA_assc"/>
    <property type="match status" value="1"/>
</dbReference>
<keyword evidence="1" id="KW-0472">Membrane</keyword>
<feature type="transmembrane region" description="Helical" evidence="1">
    <location>
        <begin position="21"/>
        <end position="44"/>
    </location>
</feature>
<evidence type="ECO:0000313" key="2">
    <source>
        <dbReference type="EMBL" id="PZO43748.1"/>
    </source>
</evidence>
<reference evidence="2 3" key="1">
    <citation type="submission" date="2018-04" db="EMBL/GenBank/DDBJ databases">
        <authorList>
            <person name="Go L.Y."/>
            <person name="Mitchell J.A."/>
        </authorList>
    </citation>
    <scope>NUCLEOTIDE SEQUENCE [LARGE SCALE GENOMIC DNA]</scope>
    <source>
        <strain evidence="2">ULC066bin1</strain>
    </source>
</reference>
<accession>A0A2W4YLB7</accession>
<evidence type="ECO:0008006" key="4">
    <source>
        <dbReference type="Google" id="ProtNLM"/>
    </source>
</evidence>
<dbReference type="InterPro" id="IPR026411">
    <property type="entry name" value="Cyanosort_A_assoc"/>
</dbReference>
<name>A0A2W4YLB7_9CYAN</name>
<keyword evidence="1" id="KW-0812">Transmembrane</keyword>
<sequence length="240" mass="27914">MSQKYKDKIYKDKKSRIKAFKLFKISCLITVFTSTCIAISISLFTPNFKSRSLQFPNQVSLSEWKFLSSNNLEHASTNGAIASRQYFYVSPTQEDLRIDAMYVNGVASIPEALGLLGLNYSSNNLSIRYIETIGYYALFADRERAYLSSCINPYGLTTFTKEQFINNRNTYDITLERIITYAIGFTDFRDERCLFTTISVPLINQKSVNQRTDSLSEIHQKLEKIWINWYQNWKYDFPKS</sequence>
<evidence type="ECO:0000256" key="1">
    <source>
        <dbReference type="SAM" id="Phobius"/>
    </source>
</evidence>
<dbReference type="Proteomes" id="UP000249467">
    <property type="component" value="Unassembled WGS sequence"/>
</dbReference>
<evidence type="ECO:0000313" key="3">
    <source>
        <dbReference type="Proteomes" id="UP000249467"/>
    </source>
</evidence>
<keyword evidence="1" id="KW-1133">Transmembrane helix</keyword>
<reference evidence="2 3" key="2">
    <citation type="submission" date="2018-06" db="EMBL/GenBank/DDBJ databases">
        <title>Metagenomic assembly of (sub)arctic Cyanobacteria and their associated microbiome from non-axenic cultures.</title>
        <authorList>
            <person name="Baurain D."/>
        </authorList>
    </citation>
    <scope>NUCLEOTIDE SEQUENCE [LARGE SCALE GENOMIC DNA]</scope>
    <source>
        <strain evidence="2">ULC066bin1</strain>
    </source>
</reference>
<dbReference type="EMBL" id="QBML01000004">
    <property type="protein sequence ID" value="PZO43748.1"/>
    <property type="molecule type" value="Genomic_DNA"/>
</dbReference>
<organism evidence="2 3">
    <name type="scientific">Pseudanabaena frigida</name>
    <dbReference type="NCBI Taxonomy" id="945775"/>
    <lineage>
        <taxon>Bacteria</taxon>
        <taxon>Bacillati</taxon>
        <taxon>Cyanobacteriota</taxon>
        <taxon>Cyanophyceae</taxon>
        <taxon>Pseudanabaenales</taxon>
        <taxon>Pseudanabaenaceae</taxon>
        <taxon>Pseudanabaena</taxon>
    </lineage>
</organism>
<dbReference type="AlphaFoldDB" id="A0A2W4YLB7"/>
<comment type="caution">
    <text evidence="2">The sequence shown here is derived from an EMBL/GenBank/DDBJ whole genome shotgun (WGS) entry which is preliminary data.</text>
</comment>